<evidence type="ECO:0000256" key="6">
    <source>
        <dbReference type="SAM" id="Phobius"/>
    </source>
</evidence>
<dbReference type="PANTHER" id="PTHR45339:SF1">
    <property type="entry name" value="HYBRID SIGNAL TRANSDUCTION HISTIDINE KINASE J"/>
    <property type="match status" value="1"/>
</dbReference>
<evidence type="ECO:0000256" key="4">
    <source>
        <dbReference type="ARBA" id="ARBA00023012"/>
    </source>
</evidence>
<comment type="caution">
    <text evidence="9">The sequence shown here is derived from an EMBL/GenBank/DDBJ whole genome shotgun (WGS) entry which is preliminary data.</text>
</comment>
<feature type="domain" description="Histidine kinase" evidence="7">
    <location>
        <begin position="339"/>
        <end position="560"/>
    </location>
</feature>
<keyword evidence="6" id="KW-0472">Membrane</keyword>
<dbReference type="InterPro" id="IPR004358">
    <property type="entry name" value="Sig_transdc_His_kin-like_C"/>
</dbReference>
<dbReference type="InterPro" id="IPR005467">
    <property type="entry name" value="His_kinase_dom"/>
</dbReference>
<dbReference type="SUPFAM" id="SSF52172">
    <property type="entry name" value="CheY-like"/>
    <property type="match status" value="1"/>
</dbReference>
<gene>
    <name evidence="9" type="ORF">GCM10007423_28460</name>
</gene>
<dbReference type="InterPro" id="IPR036890">
    <property type="entry name" value="HATPase_C_sf"/>
</dbReference>
<keyword evidence="6" id="KW-1133">Transmembrane helix</keyword>
<evidence type="ECO:0000256" key="5">
    <source>
        <dbReference type="PROSITE-ProRule" id="PRU00169"/>
    </source>
</evidence>
<dbReference type="RefSeq" id="WP_188933145.1">
    <property type="nucleotide sequence ID" value="NZ_BMIA01000002.1"/>
</dbReference>
<keyword evidence="4" id="KW-0902">Two-component regulatory system</keyword>
<dbReference type="SMART" id="SM00387">
    <property type="entry name" value="HATPase_c"/>
    <property type="match status" value="1"/>
</dbReference>
<dbReference type="EMBL" id="BMIA01000002">
    <property type="protein sequence ID" value="GGH36259.1"/>
    <property type="molecule type" value="Genomic_DNA"/>
</dbReference>
<feature type="transmembrane region" description="Helical" evidence="6">
    <location>
        <begin position="12"/>
        <end position="32"/>
    </location>
</feature>
<dbReference type="CDD" id="cd16922">
    <property type="entry name" value="HATPase_EvgS-ArcB-TorS-like"/>
    <property type="match status" value="1"/>
</dbReference>
<dbReference type="SUPFAM" id="SSF55874">
    <property type="entry name" value="ATPase domain of HSP90 chaperone/DNA topoisomerase II/histidine kinase"/>
    <property type="match status" value="1"/>
</dbReference>
<accession>A0ABQ1YRQ0</accession>
<evidence type="ECO:0000259" key="8">
    <source>
        <dbReference type="PROSITE" id="PS50110"/>
    </source>
</evidence>
<dbReference type="Pfam" id="PF02518">
    <property type="entry name" value="HATPase_c"/>
    <property type="match status" value="1"/>
</dbReference>
<dbReference type="PRINTS" id="PR00344">
    <property type="entry name" value="BCTRLSENSOR"/>
</dbReference>
<keyword evidence="6" id="KW-0812">Transmembrane</keyword>
<evidence type="ECO:0000256" key="3">
    <source>
        <dbReference type="ARBA" id="ARBA00022553"/>
    </source>
</evidence>
<dbReference type="SMART" id="SM00448">
    <property type="entry name" value="REC"/>
    <property type="match status" value="1"/>
</dbReference>
<dbReference type="InterPro" id="IPR003594">
    <property type="entry name" value="HATPase_dom"/>
</dbReference>
<feature type="transmembrane region" description="Helical" evidence="6">
    <location>
        <begin position="290"/>
        <end position="310"/>
    </location>
</feature>
<evidence type="ECO:0000313" key="9">
    <source>
        <dbReference type="EMBL" id="GGH36259.1"/>
    </source>
</evidence>
<dbReference type="PROSITE" id="PS50109">
    <property type="entry name" value="HIS_KIN"/>
    <property type="match status" value="1"/>
</dbReference>
<comment type="catalytic activity">
    <reaction evidence="1">
        <text>ATP + protein L-histidine = ADP + protein N-phospho-L-histidine.</text>
        <dbReference type="EC" id="2.7.13.3"/>
    </reaction>
</comment>
<feature type="modified residue" description="4-aspartylphosphate" evidence="5">
    <location>
        <position position="632"/>
    </location>
</feature>
<dbReference type="InterPro" id="IPR011006">
    <property type="entry name" value="CheY-like_superfamily"/>
</dbReference>
<evidence type="ECO:0000313" key="10">
    <source>
        <dbReference type="Proteomes" id="UP000600214"/>
    </source>
</evidence>
<dbReference type="Proteomes" id="UP000600214">
    <property type="component" value="Unassembled WGS sequence"/>
</dbReference>
<dbReference type="PANTHER" id="PTHR45339">
    <property type="entry name" value="HYBRID SIGNAL TRANSDUCTION HISTIDINE KINASE J"/>
    <property type="match status" value="1"/>
</dbReference>
<dbReference type="SUPFAM" id="SSF47384">
    <property type="entry name" value="Homodimeric domain of signal transducing histidine kinase"/>
    <property type="match status" value="1"/>
</dbReference>
<dbReference type="EC" id="2.7.13.3" evidence="2"/>
<evidence type="ECO:0000256" key="2">
    <source>
        <dbReference type="ARBA" id="ARBA00012438"/>
    </source>
</evidence>
<evidence type="ECO:0000256" key="1">
    <source>
        <dbReference type="ARBA" id="ARBA00000085"/>
    </source>
</evidence>
<dbReference type="Gene3D" id="1.10.287.130">
    <property type="match status" value="1"/>
</dbReference>
<protein>
    <recommendedName>
        <fullName evidence="2">histidine kinase</fullName>
        <ecNumber evidence="2">2.7.13.3</ecNumber>
    </recommendedName>
</protein>
<dbReference type="CDD" id="cd17546">
    <property type="entry name" value="REC_hyHK_CKI1_RcsC-like"/>
    <property type="match status" value="1"/>
</dbReference>
<dbReference type="InterPro" id="IPR036097">
    <property type="entry name" value="HisK_dim/P_sf"/>
</dbReference>
<proteinExistence type="predicted"/>
<dbReference type="Pfam" id="PF00072">
    <property type="entry name" value="Response_reg"/>
    <property type="match status" value="1"/>
</dbReference>
<dbReference type="PROSITE" id="PS50110">
    <property type="entry name" value="RESPONSE_REGULATORY"/>
    <property type="match status" value="1"/>
</dbReference>
<dbReference type="Gene3D" id="3.40.50.2300">
    <property type="match status" value="1"/>
</dbReference>
<dbReference type="Gene3D" id="3.30.565.10">
    <property type="entry name" value="Histidine kinase-like ATPase, C-terminal domain"/>
    <property type="match status" value="1"/>
</dbReference>
<name>A0ABQ1YRQ0_9BACT</name>
<dbReference type="Pfam" id="PF00512">
    <property type="entry name" value="HisKA"/>
    <property type="match status" value="1"/>
</dbReference>
<keyword evidence="10" id="KW-1185">Reference proteome</keyword>
<reference evidence="10" key="1">
    <citation type="journal article" date="2019" name="Int. J. Syst. Evol. Microbiol.">
        <title>The Global Catalogue of Microorganisms (GCM) 10K type strain sequencing project: providing services to taxonomists for standard genome sequencing and annotation.</title>
        <authorList>
            <consortium name="The Broad Institute Genomics Platform"/>
            <consortium name="The Broad Institute Genome Sequencing Center for Infectious Disease"/>
            <person name="Wu L."/>
            <person name="Ma J."/>
        </authorList>
    </citation>
    <scope>NUCLEOTIDE SEQUENCE [LARGE SCALE GENOMIC DNA]</scope>
    <source>
        <strain evidence="10">CGMCC 1.15288</strain>
    </source>
</reference>
<keyword evidence="3 5" id="KW-0597">Phosphoprotein</keyword>
<feature type="domain" description="Response regulatory" evidence="8">
    <location>
        <begin position="583"/>
        <end position="701"/>
    </location>
</feature>
<evidence type="ECO:0000259" key="7">
    <source>
        <dbReference type="PROSITE" id="PS50109"/>
    </source>
</evidence>
<dbReference type="CDD" id="cd00082">
    <property type="entry name" value="HisKA"/>
    <property type="match status" value="1"/>
</dbReference>
<sequence>MKIPFRTLSRAFFVWTILLVVILGSFVFTLLLTRTKSQTIRENIQELRKDMNGYQKIDSCISLLYVAENNSRLFIITQDSAYLTAFSGQLQDVSNILNKFETEHADRPSALSGLIQSKRESNAEFIRMKILVDSLFALSVQRSEQIQHEQSQPKPSPIRVKRTSKVDSVVSEDIQKKKRGLFKRLADAITNKHDDGAAKEKTKVIIQRDSLVMPYLLARELDLSRYDEYNRVKRQLNEAEQKLLFLNGELFANLQLTLKSLKATEEEKARNFRRLLLTETSNEFEEVNHLFWAGALVVLLMTIIIIRNLVKLYHNDETIVKYAALATEAARNKGEFLAQVTHEIRTPLNAIIGFSQLMDSDRLDGQMKESVEAIQSSSRILQTLVNDLLDFSKLERGKLTLQYQAFSPVELVNEVLALMSVLAGEKDIEIVSKINVGREICLLGDEFRVKQVLINLLSNAVKFTPTHGKVLVEASLESVEGQKKRLKIRVKDSGIGIAQEHLKEIFEDFSQIDGASVGKQGTGLGLAICKRIVQLHGGKISVESVLGQGSEFKVAIPMEVAEKRKSAQSQSPVTKQVVLQGKKVLVADDTRLNLVLMSRLLEKYGLSYNLVGSGDDALELFEKHSYDLVITDINMPGMDGSELTRQIRSNADPLKASTPVVGFTGDLSDRDKDFYADLGINGVLGKPFSEKEFLSVLTSVFSAGTTGNSLSKLLIKELDQHGKNRL</sequence>
<dbReference type="InterPro" id="IPR003661">
    <property type="entry name" value="HisK_dim/P_dom"/>
</dbReference>
<dbReference type="InterPro" id="IPR001789">
    <property type="entry name" value="Sig_transdc_resp-reg_receiver"/>
</dbReference>
<dbReference type="SMART" id="SM00388">
    <property type="entry name" value="HisKA"/>
    <property type="match status" value="1"/>
</dbReference>
<organism evidence="9 10">
    <name type="scientific">Dyadobacter endophyticus</name>
    <dbReference type="NCBI Taxonomy" id="1749036"/>
    <lineage>
        <taxon>Bacteria</taxon>
        <taxon>Pseudomonadati</taxon>
        <taxon>Bacteroidota</taxon>
        <taxon>Cytophagia</taxon>
        <taxon>Cytophagales</taxon>
        <taxon>Spirosomataceae</taxon>
        <taxon>Dyadobacter</taxon>
    </lineage>
</organism>